<reference evidence="1 2" key="1">
    <citation type="journal article" date="2016" name="Virology">
        <title>The genomic content and context of auxiliary metabolic genes in marine cyanomyoviruses.</title>
        <authorList>
            <person name="Crummett L.T."/>
            <person name="Puxty R.J."/>
            <person name="Weihe C."/>
            <person name="Marston M.F."/>
            <person name="Martiny J.B."/>
        </authorList>
    </citation>
    <scope>NUCLEOTIDE SEQUENCE [LARGE SCALE GENOMIC DNA]</scope>
    <source>
        <strain evidence="1">0910CC49</strain>
    </source>
</reference>
<evidence type="ECO:0000313" key="1">
    <source>
        <dbReference type="EMBL" id="AOV61945.1"/>
    </source>
</evidence>
<dbReference type="EMBL" id="KU686212">
    <property type="protein sequence ID" value="AOV61945.1"/>
    <property type="molecule type" value="Genomic_DNA"/>
</dbReference>
<keyword evidence="2" id="KW-1185">Reference proteome</keyword>
<accession>A0A1D8KTG4</accession>
<name>A0A1D8KTG4_9CAUD</name>
<dbReference type="KEGG" id="vg:30308075"/>
<gene>
    <name evidence="1" type="ORF">C490910_021</name>
</gene>
<protein>
    <submittedName>
        <fullName evidence="1">Hemagluttinin-like outer membrane protein</fullName>
    </submittedName>
</protein>
<sequence>MANFNKSFNFRGGFQVDETTFIVRGEKVGIGSSVPDTLLDVNGTITAKGLAIDSSADVIIESANVGFLSATTIHVGVASISAGIITSATPTGIVTYYGDARFLQGLPTSQWIDTDVGLGYTSIYAAGNVGVDTTDPRYAFQVGGVPFPTIDGPPLPAQDGVGIENGNVYASGIVSTRGEFIGLGSNITAIDGSNITVGAIGSMAYGPLIVTEEVIADRFTGIASTAISVTPDATLEFDTATANEFNAVNRFVSTTGKLQIGDDSTSSAVGDIDVFKTGSNSSVYSLSNQVSKLFVGAQRQSGQARQFGGLRHGLVGSDPLTQINDLDLVNYDIGNLNFYLHSGSGGPGITTGAFRWIYGQTGFSLAELSKEGVFSLKGNGVSGSIVLEVAGISSFSDAVYINGDLNVPAGNNVDIGADITVSGNFDFSGSTITFPDQVTMEELIISDTLTVGNPLSDFVTITSTQISNGNSIIGNGTINSTSIQGDTINGTSVNATELQYTTSLVGPQFSINSLGDLQASSITSASASLSSIISTDITTGSLSVTSSLSAINANVTTITSDTVNSTNINGTTLDISGTSTLNDISSNSIDTPLANITAVNTNSIAPLSSSSISIPGDIDGAGNGTITDFSELNSNLVNCTTLRVDQIEIAPGLFSSTSVRLTFTSDSVPDGAYVDLTLTPLPSN</sequence>
<proteinExistence type="predicted"/>
<dbReference type="RefSeq" id="YP_009322954.1">
    <property type="nucleotide sequence ID" value="NC_031927.1"/>
</dbReference>
<organism evidence="1 2">
    <name type="scientific">Synechococcus phage S-CAM7</name>
    <dbReference type="NCBI Taxonomy" id="1883368"/>
    <lineage>
        <taxon>Viruses</taxon>
        <taxon>Duplodnaviria</taxon>
        <taxon>Heunggongvirae</taxon>
        <taxon>Uroviricota</taxon>
        <taxon>Caudoviricetes</taxon>
        <taxon>Pantevenvirales</taxon>
        <taxon>Kyanoviridae</taxon>
        <taxon>Mazuvirus</taxon>
        <taxon>Mazuvirus scam7</taxon>
    </lineage>
</organism>
<dbReference type="OrthoDB" id="23205at10239"/>
<dbReference type="GeneID" id="30308075"/>
<dbReference type="Proteomes" id="UP000203902">
    <property type="component" value="Segment"/>
</dbReference>
<evidence type="ECO:0000313" key="2">
    <source>
        <dbReference type="Proteomes" id="UP000203902"/>
    </source>
</evidence>